<evidence type="ECO:0000313" key="2">
    <source>
        <dbReference type="EMBL" id="KAF0501900.1"/>
    </source>
</evidence>
<dbReference type="Proteomes" id="UP000439903">
    <property type="component" value="Unassembled WGS sequence"/>
</dbReference>
<evidence type="ECO:0000313" key="3">
    <source>
        <dbReference type="Proteomes" id="UP000439903"/>
    </source>
</evidence>
<dbReference type="EMBL" id="WTPW01000530">
    <property type="protein sequence ID" value="KAF0501900.1"/>
    <property type="molecule type" value="Genomic_DNA"/>
</dbReference>
<dbReference type="AlphaFoldDB" id="A0A8H4AJD0"/>
<proteinExistence type="predicted"/>
<sequence length="130" mass="15055">MVPYNEHDVTIKESFAKNIRIFVYIHSNLMTKVGEMASKIQLQGYFIFYIISLRVAIIGIVLLYSHELQIAVILSKHPYEEVISEERLSEFNPQWNLCPINLLCSPPALGKTTFVKWVELHNKNKGHVVR</sequence>
<gene>
    <name evidence="2" type="ORF">F8M41_019888</name>
</gene>
<accession>A0A8H4AJD0</accession>
<organism evidence="2 3">
    <name type="scientific">Gigaspora margarita</name>
    <dbReference type="NCBI Taxonomy" id="4874"/>
    <lineage>
        <taxon>Eukaryota</taxon>
        <taxon>Fungi</taxon>
        <taxon>Fungi incertae sedis</taxon>
        <taxon>Mucoromycota</taxon>
        <taxon>Glomeromycotina</taxon>
        <taxon>Glomeromycetes</taxon>
        <taxon>Diversisporales</taxon>
        <taxon>Gigasporaceae</taxon>
        <taxon>Gigaspora</taxon>
    </lineage>
</organism>
<feature type="transmembrane region" description="Helical" evidence="1">
    <location>
        <begin position="46"/>
        <end position="64"/>
    </location>
</feature>
<keyword evidence="1" id="KW-0472">Membrane</keyword>
<comment type="caution">
    <text evidence="2">The sequence shown here is derived from an EMBL/GenBank/DDBJ whole genome shotgun (WGS) entry which is preliminary data.</text>
</comment>
<keyword evidence="1" id="KW-0812">Transmembrane</keyword>
<evidence type="ECO:0000256" key="1">
    <source>
        <dbReference type="SAM" id="Phobius"/>
    </source>
</evidence>
<reference evidence="2 3" key="1">
    <citation type="journal article" date="2019" name="Environ. Microbiol.">
        <title>At the nexus of three kingdoms: the genome of the mycorrhizal fungus Gigaspora margarita provides insights into plant, endobacterial and fungal interactions.</title>
        <authorList>
            <person name="Venice F."/>
            <person name="Ghignone S."/>
            <person name="Salvioli di Fossalunga A."/>
            <person name="Amselem J."/>
            <person name="Novero M."/>
            <person name="Xianan X."/>
            <person name="Sedzielewska Toro K."/>
            <person name="Morin E."/>
            <person name="Lipzen A."/>
            <person name="Grigoriev I.V."/>
            <person name="Henrissat B."/>
            <person name="Martin F.M."/>
            <person name="Bonfante P."/>
        </authorList>
    </citation>
    <scope>NUCLEOTIDE SEQUENCE [LARGE SCALE GENOMIC DNA]</scope>
    <source>
        <strain evidence="2 3">BEG34</strain>
    </source>
</reference>
<keyword evidence="1" id="KW-1133">Transmembrane helix</keyword>
<protein>
    <submittedName>
        <fullName evidence="2">Uncharacterized protein</fullName>
    </submittedName>
</protein>
<keyword evidence="3" id="KW-1185">Reference proteome</keyword>
<name>A0A8H4AJD0_GIGMA</name>